<dbReference type="InterPro" id="IPR057372">
    <property type="entry name" value="Ubiquitin_UBP8/5"/>
</dbReference>
<evidence type="ECO:0000313" key="12">
    <source>
        <dbReference type="Proteomes" id="UP000796880"/>
    </source>
</evidence>
<name>A0A8K0DZG0_9ROSA</name>
<feature type="domain" description="USP" evidence="10">
    <location>
        <begin position="283"/>
        <end position="761"/>
    </location>
</feature>
<feature type="region of interest" description="Disordered" evidence="9">
    <location>
        <begin position="1"/>
        <end position="21"/>
    </location>
</feature>
<keyword evidence="5 8" id="KW-0378">Hydrolase</keyword>
<evidence type="ECO:0000256" key="9">
    <source>
        <dbReference type="SAM" id="MobiDB-lite"/>
    </source>
</evidence>
<feature type="compositionally biased region" description="Basic and acidic residues" evidence="9">
    <location>
        <begin position="11"/>
        <end position="21"/>
    </location>
</feature>
<dbReference type="Gene3D" id="3.30.2230.10">
    <property type="entry name" value="DUSP-like"/>
    <property type="match status" value="1"/>
</dbReference>
<protein>
    <recommendedName>
        <fullName evidence="8">Ubiquitin carboxyl-terminal hydrolase</fullName>
        <ecNumber evidence="8">3.4.19.12</ecNumber>
    </recommendedName>
</protein>
<dbReference type="PROSITE" id="PS50235">
    <property type="entry name" value="USP_3"/>
    <property type="match status" value="1"/>
</dbReference>
<evidence type="ECO:0000256" key="3">
    <source>
        <dbReference type="ARBA" id="ARBA00022670"/>
    </source>
</evidence>
<comment type="caution">
    <text evidence="11">The sequence shown here is derived from an EMBL/GenBank/DDBJ whole genome shotgun (WGS) entry which is preliminary data.</text>
</comment>
<dbReference type="Pfam" id="PF25242">
    <property type="entry name" value="Ubiquitin_UBP8"/>
    <property type="match status" value="1"/>
</dbReference>
<evidence type="ECO:0000256" key="1">
    <source>
        <dbReference type="ARBA" id="ARBA00000707"/>
    </source>
</evidence>
<dbReference type="GO" id="GO:0004843">
    <property type="term" value="F:cysteine-type deubiquitinase activity"/>
    <property type="evidence" value="ECO:0007669"/>
    <property type="project" value="UniProtKB-UniRule"/>
</dbReference>
<proteinExistence type="inferred from homology"/>
<evidence type="ECO:0000256" key="8">
    <source>
        <dbReference type="RuleBase" id="RU366025"/>
    </source>
</evidence>
<keyword evidence="6 8" id="KW-0788">Thiol protease</keyword>
<keyword evidence="12" id="KW-1185">Reference proteome</keyword>
<comment type="function">
    <text evidence="7 8">Recognizes and hydrolyzes the peptide bond at the C-terminal Gly of ubiquitin. Involved in the processing of poly-ubiquitin precursors as well as that of ubiquitinated proteins.</text>
</comment>
<keyword evidence="3 8" id="KW-0645">Protease</keyword>
<evidence type="ECO:0000256" key="5">
    <source>
        <dbReference type="ARBA" id="ARBA00022801"/>
    </source>
</evidence>
<dbReference type="AlphaFoldDB" id="A0A8K0DZG0"/>
<dbReference type="PROSITE" id="PS00972">
    <property type="entry name" value="USP_1"/>
    <property type="match status" value="1"/>
</dbReference>
<comment type="similarity">
    <text evidence="2 8">Belongs to the peptidase C19 family.</text>
</comment>
<dbReference type="Pfam" id="PF00443">
    <property type="entry name" value="UCH"/>
    <property type="match status" value="1"/>
</dbReference>
<dbReference type="OrthoDB" id="292964at2759"/>
<organism evidence="11 12">
    <name type="scientific">Rhamnella rubrinervis</name>
    <dbReference type="NCBI Taxonomy" id="2594499"/>
    <lineage>
        <taxon>Eukaryota</taxon>
        <taxon>Viridiplantae</taxon>
        <taxon>Streptophyta</taxon>
        <taxon>Embryophyta</taxon>
        <taxon>Tracheophyta</taxon>
        <taxon>Spermatophyta</taxon>
        <taxon>Magnoliopsida</taxon>
        <taxon>eudicotyledons</taxon>
        <taxon>Gunneridae</taxon>
        <taxon>Pentapetalae</taxon>
        <taxon>rosids</taxon>
        <taxon>fabids</taxon>
        <taxon>Rosales</taxon>
        <taxon>Rhamnaceae</taxon>
        <taxon>rhamnoid group</taxon>
        <taxon>Rhamneae</taxon>
        <taxon>Rhamnella</taxon>
    </lineage>
</organism>
<evidence type="ECO:0000256" key="7">
    <source>
        <dbReference type="ARBA" id="ARBA00037450"/>
    </source>
</evidence>
<dbReference type="EC" id="3.4.19.12" evidence="8"/>
<dbReference type="GO" id="GO:0016579">
    <property type="term" value="P:protein deubiquitination"/>
    <property type="evidence" value="ECO:0007669"/>
    <property type="project" value="InterPro"/>
</dbReference>
<keyword evidence="4 8" id="KW-0833">Ubl conjugation pathway</keyword>
<sequence length="761" mass="86015">MDGGLPEDLSDSNHRPDSDSDQRVYFVPYRWWKDAQDSVLGDSEGKRGILYAASPASSFAGPMKIINNIFNSDLMFNLRREDDPVQNSENGEVGVSGRDYALVPGEMWVQALKWHSDSKFVVKNGKSFLAAEDDMADVYPLQLRLSVLRETNSLGVRISKKDNSIELFKRACKIFSVDSELLRMWDFSGQTNLYLTNDKSKFPRDCQRQSDEILLELQVYGLSDSMKCRDGKKDDVLLQNSAVVTSGAPVTMNGFSGNVNSNVIRSSSSFWGSSCEAGSLGLTGLQNLGNTCFMNSALQCLAHTPKLVDYFLGDYGREINHENPLGMDGEIALAFGDLLRKLWAPGATPVVPRVFKSKLARFAPQFSGFNQHDSQELLAFLLDGLHEDLNRVKCKPYIEVKDGDGRPDEEVADEYWGNHLARNDSIIVDVCQGQYKSTLVCPVCRKVSVTFDPFISYPGPKHCLFFRDNETLLVAEIYNNHIIRYLEEPTDSLSLIRDDDRLVAYRLMKDFEQFPLVVFMHQRMEEGKSSGTEDILTPDIGGVVKPFDENGANSPADADLQFYLADDKGTIKESKIEMNEPVGVKGVSRRLNVLVCWPERGVQQYDTCLLSSLPEVFKSGTFSRRPQESVSLYKCLEAFLKEEPLGPEDMWYCPGCKQHQQASKKLDLWRLPEILVIHLKRFSYSRFLKNKLETYVEFPVDDLDLSSYIAHRNDQSCNRYMLYAVSNHYGSMGGGHYTAFVHEKIKSSAAYVLFYRRVVEV</sequence>
<evidence type="ECO:0000259" key="10">
    <source>
        <dbReference type="PROSITE" id="PS50235"/>
    </source>
</evidence>
<evidence type="ECO:0000313" key="11">
    <source>
        <dbReference type="EMBL" id="KAF3439491.1"/>
    </source>
</evidence>
<dbReference type="PROSITE" id="PS00973">
    <property type="entry name" value="USP_2"/>
    <property type="match status" value="1"/>
</dbReference>
<dbReference type="Gene3D" id="3.90.70.10">
    <property type="entry name" value="Cysteine proteinases"/>
    <property type="match status" value="2"/>
</dbReference>
<dbReference type="SUPFAM" id="SSF54001">
    <property type="entry name" value="Cysteine proteinases"/>
    <property type="match status" value="1"/>
</dbReference>
<dbReference type="InterPro" id="IPR038765">
    <property type="entry name" value="Papain-like_cys_pep_sf"/>
</dbReference>
<evidence type="ECO:0000256" key="4">
    <source>
        <dbReference type="ARBA" id="ARBA00022786"/>
    </source>
</evidence>
<dbReference type="InterPro" id="IPR028889">
    <property type="entry name" value="USP"/>
</dbReference>
<gene>
    <name evidence="11" type="ORF">FNV43_RR17769</name>
</gene>
<dbReference type="InterPro" id="IPR035927">
    <property type="entry name" value="DUSP-like_sf"/>
</dbReference>
<dbReference type="InterPro" id="IPR050185">
    <property type="entry name" value="Ub_carboxyl-term_hydrolase"/>
</dbReference>
<dbReference type="InterPro" id="IPR001394">
    <property type="entry name" value="Peptidase_C19_UCH"/>
</dbReference>
<accession>A0A8K0DZG0</accession>
<dbReference type="InterPro" id="IPR018200">
    <property type="entry name" value="USP_CS"/>
</dbReference>
<comment type="catalytic activity">
    <reaction evidence="1 8">
        <text>Thiol-dependent hydrolysis of ester, thioester, amide, peptide and isopeptide bonds formed by the C-terminal Gly of ubiquitin (a 76-residue protein attached to proteins as an intracellular targeting signal).</text>
        <dbReference type="EC" id="3.4.19.12"/>
    </reaction>
</comment>
<evidence type="ECO:0000256" key="6">
    <source>
        <dbReference type="ARBA" id="ARBA00022807"/>
    </source>
</evidence>
<dbReference type="EMBL" id="VOIH02000008">
    <property type="protein sequence ID" value="KAF3439491.1"/>
    <property type="molecule type" value="Genomic_DNA"/>
</dbReference>
<evidence type="ECO:0000256" key="2">
    <source>
        <dbReference type="ARBA" id="ARBA00009085"/>
    </source>
</evidence>
<dbReference type="PANTHER" id="PTHR21646">
    <property type="entry name" value="UBIQUITIN CARBOXYL-TERMINAL HYDROLASE"/>
    <property type="match status" value="1"/>
</dbReference>
<dbReference type="Proteomes" id="UP000796880">
    <property type="component" value="Unassembled WGS sequence"/>
</dbReference>
<reference evidence="11" key="1">
    <citation type="submission" date="2020-03" db="EMBL/GenBank/DDBJ databases">
        <title>A high-quality chromosome-level genome assembly of a woody plant with both climbing and erect habits, Rhamnella rubrinervis.</title>
        <authorList>
            <person name="Lu Z."/>
            <person name="Yang Y."/>
            <person name="Zhu X."/>
            <person name="Sun Y."/>
        </authorList>
    </citation>
    <scope>NUCLEOTIDE SEQUENCE</scope>
    <source>
        <strain evidence="11">BYM</strain>
        <tissue evidence="11">Leaf</tissue>
    </source>
</reference>
<dbReference type="PANTHER" id="PTHR21646:SF24">
    <property type="entry name" value="UBIQUITIN CARBOXYL-TERMINAL HYDROLASE"/>
    <property type="match status" value="1"/>
</dbReference>
<dbReference type="CDD" id="cd02674">
    <property type="entry name" value="Peptidase_C19R"/>
    <property type="match status" value="1"/>
</dbReference>
<dbReference type="GO" id="GO:0006508">
    <property type="term" value="P:proteolysis"/>
    <property type="evidence" value="ECO:0007669"/>
    <property type="project" value="UniProtKB-KW"/>
</dbReference>